<evidence type="ECO:0000313" key="2">
    <source>
        <dbReference type="EMBL" id="SFW49969.1"/>
    </source>
</evidence>
<dbReference type="Proteomes" id="UP001326715">
    <property type="component" value="Chromosome"/>
</dbReference>
<keyword evidence="1" id="KW-0472">Membrane</keyword>
<protein>
    <submittedName>
        <fullName evidence="2">Uncharacterized protein</fullName>
    </submittedName>
</protein>
<evidence type="ECO:0000256" key="1">
    <source>
        <dbReference type="SAM" id="Phobius"/>
    </source>
</evidence>
<feature type="transmembrane region" description="Helical" evidence="1">
    <location>
        <begin position="85"/>
        <end position="104"/>
    </location>
</feature>
<dbReference type="EMBL" id="FPIZ01000006">
    <property type="protein sequence ID" value="SFW49969.1"/>
    <property type="molecule type" value="Genomic_DNA"/>
</dbReference>
<keyword evidence="1" id="KW-1133">Transmembrane helix</keyword>
<evidence type="ECO:0000313" key="5">
    <source>
        <dbReference type="Proteomes" id="UP001326715"/>
    </source>
</evidence>
<feature type="transmembrane region" description="Helical" evidence="1">
    <location>
        <begin position="12"/>
        <end position="33"/>
    </location>
</feature>
<name>A0A1K1PR10_9BACT</name>
<gene>
    <name evidence="2" type="ORF">SAMN05661012_02116</name>
    <name evidence="3" type="ORF">SR876_14335</name>
</gene>
<organism evidence="2 4">
    <name type="scientific">Chitinophaga sancti</name>
    <dbReference type="NCBI Taxonomy" id="1004"/>
    <lineage>
        <taxon>Bacteria</taxon>
        <taxon>Pseudomonadati</taxon>
        <taxon>Bacteroidota</taxon>
        <taxon>Chitinophagia</taxon>
        <taxon>Chitinophagales</taxon>
        <taxon>Chitinophagaceae</taxon>
        <taxon>Chitinophaga</taxon>
    </lineage>
</organism>
<reference evidence="3 5" key="2">
    <citation type="submission" date="2023-11" db="EMBL/GenBank/DDBJ databases">
        <title>MicrobeMod: A computational toolkit for identifying prokaryotic methylation and restriction-modification with nanopore sequencing.</title>
        <authorList>
            <person name="Crits-Christoph A."/>
            <person name="Kang S.C."/>
            <person name="Lee H."/>
            <person name="Ostrov N."/>
        </authorList>
    </citation>
    <scope>NUCLEOTIDE SEQUENCE [LARGE SCALE GENOMIC DNA]</scope>
    <source>
        <strain evidence="3 5">ATCC 23090</strain>
    </source>
</reference>
<feature type="transmembrane region" description="Helical" evidence="1">
    <location>
        <begin position="56"/>
        <end position="78"/>
    </location>
</feature>
<dbReference type="AlphaFoldDB" id="A0A1K1PR10"/>
<keyword evidence="5" id="KW-1185">Reference proteome</keyword>
<evidence type="ECO:0000313" key="4">
    <source>
        <dbReference type="Proteomes" id="UP000183788"/>
    </source>
</evidence>
<feature type="transmembrane region" description="Helical" evidence="1">
    <location>
        <begin position="150"/>
        <end position="179"/>
    </location>
</feature>
<evidence type="ECO:0000313" key="3">
    <source>
        <dbReference type="EMBL" id="WQG92693.1"/>
    </source>
</evidence>
<dbReference type="EMBL" id="CP140154">
    <property type="protein sequence ID" value="WQG92693.1"/>
    <property type="molecule type" value="Genomic_DNA"/>
</dbReference>
<proteinExistence type="predicted"/>
<dbReference type="Proteomes" id="UP000183788">
    <property type="component" value="Unassembled WGS sequence"/>
</dbReference>
<reference evidence="2 4" key="1">
    <citation type="submission" date="2016-11" db="EMBL/GenBank/DDBJ databases">
        <authorList>
            <person name="Jaros S."/>
            <person name="Januszkiewicz K."/>
            <person name="Wedrychowicz H."/>
        </authorList>
    </citation>
    <scope>NUCLEOTIDE SEQUENCE [LARGE SCALE GENOMIC DNA]</scope>
    <source>
        <strain evidence="2 4">DSM 784</strain>
    </source>
</reference>
<sequence length="230" mass="27078">MENEQSQRNSSLTELGLLLPILYISIISIVYYFELGYFSLFDIPIELIKVELDNRAYLLFGILVILAILFQNIIPAAFLKPKKKIPNWCFIIVGIIPLLFWFYFDFKAALRLIPLLFSLYLILPLNLYHSDAGVRRLFNRLIFINNYFKISTTWIAATIKILVLTCVLSFGIGYSLAFYNRYDMSDEYLDKHLIRNYENYSIYIQKVFVKDHFERKIYVADSKVDTISIK</sequence>
<dbReference type="STRING" id="1004.SAMN05661012_02116"/>
<accession>A0A1K1PR10</accession>
<dbReference type="RefSeq" id="WP_072359696.1">
    <property type="nucleotide sequence ID" value="NZ_CP139972.1"/>
</dbReference>
<feature type="transmembrane region" description="Helical" evidence="1">
    <location>
        <begin position="110"/>
        <end position="129"/>
    </location>
</feature>
<keyword evidence="1" id="KW-0812">Transmembrane</keyword>